<comment type="caution">
    <text evidence="4">The sequence shown here is derived from an EMBL/GenBank/DDBJ whole genome shotgun (WGS) entry which is preliminary data.</text>
</comment>
<accession>A0A9D1DMA1</accession>
<reference evidence="4" key="2">
    <citation type="journal article" date="2021" name="PeerJ">
        <title>Extensive microbial diversity within the chicken gut microbiome revealed by metagenomics and culture.</title>
        <authorList>
            <person name="Gilroy R."/>
            <person name="Ravi A."/>
            <person name="Getino M."/>
            <person name="Pursley I."/>
            <person name="Horton D.L."/>
            <person name="Alikhan N.F."/>
            <person name="Baker D."/>
            <person name="Gharbi K."/>
            <person name="Hall N."/>
            <person name="Watson M."/>
            <person name="Adriaenssens E.M."/>
            <person name="Foster-Nyarko E."/>
            <person name="Jarju S."/>
            <person name="Secka A."/>
            <person name="Antonio M."/>
            <person name="Oren A."/>
            <person name="Chaudhuri R.R."/>
            <person name="La Ragione R."/>
            <person name="Hildebrand F."/>
            <person name="Pallen M.J."/>
        </authorList>
    </citation>
    <scope>NUCLEOTIDE SEQUENCE</scope>
    <source>
        <strain evidence="4">ChiGjej3B3-7149</strain>
    </source>
</reference>
<reference evidence="4" key="1">
    <citation type="submission" date="2020-10" db="EMBL/GenBank/DDBJ databases">
        <authorList>
            <person name="Gilroy R."/>
        </authorList>
    </citation>
    <scope>NUCLEOTIDE SEQUENCE</scope>
    <source>
        <strain evidence="4">ChiGjej3B3-7149</strain>
    </source>
</reference>
<evidence type="ECO:0000256" key="1">
    <source>
        <dbReference type="ARBA" id="ARBA00007665"/>
    </source>
</evidence>
<dbReference type="InterPro" id="IPR023582">
    <property type="entry name" value="Impact"/>
</dbReference>
<proteinExistence type="inferred from homology"/>
<dbReference type="PANTHER" id="PTHR16301:SF20">
    <property type="entry name" value="IMPACT FAMILY MEMBER YIGZ"/>
    <property type="match status" value="1"/>
</dbReference>
<dbReference type="GO" id="GO:0005737">
    <property type="term" value="C:cytoplasm"/>
    <property type="evidence" value="ECO:0007669"/>
    <property type="project" value="TreeGrafter"/>
</dbReference>
<dbReference type="InterPro" id="IPR015796">
    <property type="entry name" value="Impact_YigZ-like"/>
</dbReference>
<feature type="domain" description="UPF0029" evidence="3">
    <location>
        <begin position="137"/>
        <end position="191"/>
    </location>
</feature>
<dbReference type="Gene3D" id="3.30.70.240">
    <property type="match status" value="1"/>
</dbReference>
<dbReference type="SUPFAM" id="SSF54211">
    <property type="entry name" value="Ribosomal protein S5 domain 2-like"/>
    <property type="match status" value="1"/>
</dbReference>
<dbReference type="InterPro" id="IPR036956">
    <property type="entry name" value="Impact_N_sf"/>
</dbReference>
<dbReference type="NCBIfam" id="TIGR00257">
    <property type="entry name" value="IMPACT_YIGZ"/>
    <property type="match status" value="1"/>
</dbReference>
<evidence type="ECO:0000259" key="2">
    <source>
        <dbReference type="Pfam" id="PF01205"/>
    </source>
</evidence>
<dbReference type="Pfam" id="PF09186">
    <property type="entry name" value="DUF1949"/>
    <property type="match status" value="1"/>
</dbReference>
<evidence type="ECO:0000313" key="5">
    <source>
        <dbReference type="Proteomes" id="UP000824238"/>
    </source>
</evidence>
<dbReference type="PANTHER" id="PTHR16301">
    <property type="entry name" value="IMPACT-RELATED"/>
    <property type="match status" value="1"/>
</dbReference>
<dbReference type="Pfam" id="PF01205">
    <property type="entry name" value="Impact_N"/>
    <property type="match status" value="1"/>
</dbReference>
<name>A0A9D1DMA1_9FIRM</name>
<evidence type="ECO:0000259" key="3">
    <source>
        <dbReference type="Pfam" id="PF09186"/>
    </source>
</evidence>
<dbReference type="InterPro" id="IPR035647">
    <property type="entry name" value="EFG_III/V"/>
</dbReference>
<dbReference type="EMBL" id="DVHH01000177">
    <property type="protein sequence ID" value="HIR55412.1"/>
    <property type="molecule type" value="Genomic_DNA"/>
</dbReference>
<sequence length="211" mass="22750">MSDYIIPAGYGEAEHIDKKSRFIGQVQHAETEAEAMAFVEEIRKKHADATHNVWAYVLQSGAMRWSDDGEPGGTSGQPTLNVFRSAGVSDVCCVVTRYFGGILLGSGGLVRAYSKAAALALEAAGRARMAEWRLVEVSCGYPQFERVRRLLADFGAQEQNSAFGAQVELAALLPIESAETFAGRLVDVTAGSALCRLGGSVFRPQKIFSEK</sequence>
<dbReference type="InterPro" id="IPR020568">
    <property type="entry name" value="Ribosomal_Su5_D2-typ_SF"/>
</dbReference>
<protein>
    <submittedName>
        <fullName evidence="4">YigZ family protein</fullName>
    </submittedName>
</protein>
<dbReference type="AlphaFoldDB" id="A0A9D1DMA1"/>
<dbReference type="InterPro" id="IPR015269">
    <property type="entry name" value="UPF0029_Impact_C"/>
</dbReference>
<dbReference type="InterPro" id="IPR001498">
    <property type="entry name" value="Impact_N"/>
</dbReference>
<dbReference type="GO" id="GO:0006446">
    <property type="term" value="P:regulation of translational initiation"/>
    <property type="evidence" value="ECO:0007669"/>
    <property type="project" value="TreeGrafter"/>
</dbReference>
<comment type="similarity">
    <text evidence="1">Belongs to the IMPACT family.</text>
</comment>
<dbReference type="SUPFAM" id="SSF54980">
    <property type="entry name" value="EF-G C-terminal domain-like"/>
    <property type="match status" value="1"/>
</dbReference>
<organism evidence="4 5">
    <name type="scientific">Candidatus Scatomorpha intestinigallinarum</name>
    <dbReference type="NCBI Taxonomy" id="2840923"/>
    <lineage>
        <taxon>Bacteria</taxon>
        <taxon>Bacillati</taxon>
        <taxon>Bacillota</taxon>
        <taxon>Clostridia</taxon>
        <taxon>Eubacteriales</taxon>
        <taxon>Candidatus Scatomorpha</taxon>
    </lineage>
</organism>
<evidence type="ECO:0000313" key="4">
    <source>
        <dbReference type="EMBL" id="HIR55412.1"/>
    </source>
</evidence>
<dbReference type="Proteomes" id="UP000824238">
    <property type="component" value="Unassembled WGS sequence"/>
</dbReference>
<feature type="domain" description="Impact N-terminal" evidence="2">
    <location>
        <begin position="18"/>
        <end position="121"/>
    </location>
</feature>
<dbReference type="Gene3D" id="3.30.230.30">
    <property type="entry name" value="Impact, N-terminal domain"/>
    <property type="match status" value="1"/>
</dbReference>
<gene>
    <name evidence="4" type="ORF">IAD36_07465</name>
</gene>